<keyword evidence="2" id="KW-0378">Hydrolase</keyword>
<evidence type="ECO:0000259" key="3">
    <source>
        <dbReference type="Pfam" id="PF07685"/>
    </source>
</evidence>
<comment type="catalytic activity">
    <reaction evidence="2">
        <text>L-glutamine + H2O = L-glutamate + NH4(+)</text>
        <dbReference type="Rhea" id="RHEA:15889"/>
        <dbReference type="ChEBI" id="CHEBI:15377"/>
        <dbReference type="ChEBI" id="CHEBI:28938"/>
        <dbReference type="ChEBI" id="CHEBI:29985"/>
        <dbReference type="ChEBI" id="CHEBI:58359"/>
        <dbReference type="EC" id="3.5.1.2"/>
    </reaction>
</comment>
<feature type="binding site" evidence="2">
    <location>
        <position position="129"/>
    </location>
    <ligand>
        <name>substrate</name>
    </ligand>
</feature>
<evidence type="ECO:0000313" key="4">
    <source>
        <dbReference type="EMBL" id="UOF90479.1"/>
    </source>
</evidence>
<comment type="function">
    <text evidence="2">The lipid II isoglutaminyl synthase complex catalyzes the formation of alpha-D-isoglutamine in the cell wall lipid II stem peptide. The GatD subunit catalyzes the hydrolysis of glutamine to glutamate and ammonia. The resulting ammonia molecule is channeled to the active site of MurT.</text>
</comment>
<comment type="catalytic activity">
    <reaction evidence="2">
        <text>beta-D-GlcNAc-(1-&gt;4)-Mur2Ac(oyl-L-Ala-gamma-D-Glu-L-Lys-D-Ala-D-Ala)-di-trans,octa-cis-undecaprenyl diphosphate + L-glutamine + ATP + H2O = beta-D-GlcNAc-(1-&gt;4)-Mur2Ac(oyl-L-Ala-D-isoglutaminyl-L-Lys-D-Ala-D-Ala)-di-trans,octa-cis-undecaprenyl diphosphate + L-glutamate + ADP + phosphate + H(+)</text>
        <dbReference type="Rhea" id="RHEA:57928"/>
        <dbReference type="ChEBI" id="CHEBI:15377"/>
        <dbReference type="ChEBI" id="CHEBI:15378"/>
        <dbReference type="ChEBI" id="CHEBI:29985"/>
        <dbReference type="ChEBI" id="CHEBI:30616"/>
        <dbReference type="ChEBI" id="CHEBI:43474"/>
        <dbReference type="ChEBI" id="CHEBI:58359"/>
        <dbReference type="ChEBI" id="CHEBI:60033"/>
        <dbReference type="ChEBI" id="CHEBI:62233"/>
        <dbReference type="ChEBI" id="CHEBI:456216"/>
        <dbReference type="EC" id="6.3.5.13"/>
    </reaction>
</comment>
<protein>
    <recommendedName>
        <fullName evidence="2">Lipid II isoglutaminyl synthase (glutamine-hydrolyzing) subunit GatD</fullName>
        <ecNumber evidence="2">6.3.5.13</ecNumber>
    </recommendedName>
    <alternativeName>
        <fullName evidence="2">Lipid II isoglutaminyl synthase glutaminase subunit</fullName>
        <ecNumber evidence="2">3.5.1.2</ecNumber>
    </alternativeName>
</protein>
<gene>
    <name evidence="2" type="primary">gatD</name>
    <name evidence="4" type="ORF">LSG31_21915</name>
</gene>
<dbReference type="PANTHER" id="PTHR21343">
    <property type="entry name" value="DETHIOBIOTIN SYNTHETASE"/>
    <property type="match status" value="1"/>
</dbReference>
<proteinExistence type="inferred from homology"/>
<dbReference type="RefSeq" id="WP_347437174.1">
    <property type="nucleotide sequence ID" value="NZ_CP089291.1"/>
</dbReference>
<sequence length="245" mass="27011">MTRKLRIAHLFPDLLNLYADRGNILALANRAKWRNIDVQVTPIRLGESFSILEHDIVLLGGGSDREQAIIGRELKQYVPEFQQALENGMPILGICGGYQLLGKYYAAPTGEKIPGLGILEMATESGTTRLIGNVVIEDPKTGQTIVGFENHSGRTYHSYDPLGIVKVGHGNNGEDQREGVRCHNLIGTYIHGPLLPKNPYLTDEILSLALAYRGLDGELEPLPDDLEHLAHRTMVERLLQGSRSG</sequence>
<dbReference type="EMBL" id="CP089291">
    <property type="protein sequence ID" value="UOF90479.1"/>
    <property type="molecule type" value="Genomic_DNA"/>
</dbReference>
<organism evidence="4 5">
    <name type="scientific">Fodinisporobacter ferrooxydans</name>
    <dbReference type="NCBI Taxonomy" id="2901836"/>
    <lineage>
        <taxon>Bacteria</taxon>
        <taxon>Bacillati</taxon>
        <taxon>Bacillota</taxon>
        <taxon>Bacilli</taxon>
        <taxon>Bacillales</taxon>
        <taxon>Alicyclobacillaceae</taxon>
        <taxon>Fodinisporobacter</taxon>
    </lineage>
</organism>
<name>A0ABY4CJM2_9BACL</name>
<dbReference type="InterPro" id="IPR011698">
    <property type="entry name" value="GATase_3"/>
</dbReference>
<dbReference type="InterPro" id="IPR043702">
    <property type="entry name" value="Lipid_II_synth_GatD"/>
</dbReference>
<dbReference type="Gene3D" id="3.40.50.880">
    <property type="match status" value="1"/>
</dbReference>
<comment type="similarity">
    <text evidence="2">Belongs to the CobB/CobQ family. GatD subfamily.</text>
</comment>
<keyword evidence="2" id="KW-0133">Cell shape</keyword>
<dbReference type="PROSITE" id="PS51273">
    <property type="entry name" value="GATASE_TYPE_1"/>
    <property type="match status" value="1"/>
</dbReference>
<feature type="active site" evidence="2">
    <location>
        <position position="191"/>
    </location>
</feature>
<reference evidence="4" key="1">
    <citation type="submission" date="2021-12" db="EMBL/GenBank/DDBJ databases">
        <title>Alicyclobacillaceae gen. nov., sp. nov., isolated from chalcocite enrichment system.</title>
        <authorList>
            <person name="Jiang Z."/>
        </authorList>
    </citation>
    <scope>NUCLEOTIDE SEQUENCE</scope>
    <source>
        <strain evidence="4">MYW30-H2</strain>
    </source>
</reference>
<dbReference type="EC" id="3.5.1.2" evidence="2"/>
<evidence type="ECO:0000256" key="2">
    <source>
        <dbReference type="HAMAP-Rule" id="MF_02213"/>
    </source>
</evidence>
<feature type="domain" description="CobB/CobQ-like glutamine amidotransferase" evidence="3">
    <location>
        <begin position="6"/>
        <end position="198"/>
    </location>
</feature>
<dbReference type="InterPro" id="IPR029062">
    <property type="entry name" value="Class_I_gatase-like"/>
</dbReference>
<keyword evidence="2" id="KW-0961">Cell wall biogenesis/degradation</keyword>
<dbReference type="HAMAP" id="MF_02213">
    <property type="entry name" value="Lipid_II_synth_GatD"/>
    <property type="match status" value="1"/>
</dbReference>
<dbReference type="EC" id="6.3.5.13" evidence="2"/>
<dbReference type="PANTHER" id="PTHR21343:SF9">
    <property type="entry name" value="LIPID II ISOGLUTAMINYL SYNTHASE (GLUTAMINE-HYDROLYZING) SUBUNIT GATD"/>
    <property type="match status" value="1"/>
</dbReference>
<evidence type="ECO:0000256" key="1">
    <source>
        <dbReference type="ARBA" id="ARBA00022962"/>
    </source>
</evidence>
<keyword evidence="1 2" id="KW-0315">Glutamine amidotransferase</keyword>
<keyword evidence="2" id="KW-0436">Ligase</keyword>
<comment type="subunit">
    <text evidence="2">Forms a heterodimer with MurT.</text>
</comment>
<accession>A0ABY4CJM2</accession>
<evidence type="ECO:0000313" key="5">
    <source>
        <dbReference type="Proteomes" id="UP000830167"/>
    </source>
</evidence>
<dbReference type="PROSITE" id="PS51274">
    <property type="entry name" value="GATASE_COBBQ"/>
    <property type="match status" value="1"/>
</dbReference>
<comment type="pathway">
    <text evidence="2">Cell wall biogenesis; peptidoglycan biosynthesis.</text>
</comment>
<dbReference type="Proteomes" id="UP000830167">
    <property type="component" value="Chromosome"/>
</dbReference>
<keyword evidence="2" id="KW-0573">Peptidoglycan synthesis</keyword>
<dbReference type="SUPFAM" id="SSF52317">
    <property type="entry name" value="Class I glutamine amidotransferase-like"/>
    <property type="match status" value="1"/>
</dbReference>
<feature type="active site" description="Nucleophile" evidence="2">
    <location>
        <position position="95"/>
    </location>
</feature>
<dbReference type="InterPro" id="IPR033949">
    <property type="entry name" value="CobQ_GATase1"/>
</dbReference>
<keyword evidence="5" id="KW-1185">Reference proteome</keyword>
<dbReference type="CDD" id="cd01750">
    <property type="entry name" value="GATase1_CobQ"/>
    <property type="match status" value="1"/>
</dbReference>
<dbReference type="Pfam" id="PF07685">
    <property type="entry name" value="GATase_3"/>
    <property type="match status" value="1"/>
</dbReference>